<feature type="binding site" evidence="7">
    <location>
        <begin position="155"/>
        <end position="156"/>
    </location>
    <ligand>
        <name>S-adenosyl-L-methionine</name>
        <dbReference type="ChEBI" id="CHEBI:59789"/>
    </ligand>
</feature>
<dbReference type="SUPFAM" id="SSF53335">
    <property type="entry name" value="S-adenosyl-L-methionine-dependent methyltransferases"/>
    <property type="match status" value="1"/>
</dbReference>
<keyword evidence="9" id="KW-1185">Reference proteome</keyword>
<dbReference type="PIRSF" id="PIRSF016305">
    <property type="entry name" value="LCM_mtfrase"/>
    <property type="match status" value="1"/>
</dbReference>
<comment type="function">
    <text evidence="6">Involved in brassinosteroid (BR) signaling.</text>
</comment>
<dbReference type="EC" id="2.1.1.233" evidence="6"/>
<dbReference type="InterPro" id="IPR029063">
    <property type="entry name" value="SAM-dependent_MTases_sf"/>
</dbReference>
<comment type="subcellular location">
    <subcellularLocation>
        <location evidence="6">Cytoplasm</location>
    </subcellularLocation>
    <subcellularLocation>
        <location evidence="6">Membrane</location>
        <topology evidence="6">Peripheral membrane protein</topology>
    </subcellularLocation>
</comment>
<dbReference type="STRING" id="88036.D8S3D9"/>
<keyword evidence="5 6" id="KW-0949">S-adenosyl-L-methionine</keyword>
<keyword evidence="4 6" id="KW-0808">Transferase</keyword>
<feature type="binding site" evidence="7">
    <location>
        <position position="86"/>
    </location>
    <ligand>
        <name>S-adenosyl-L-methionine</name>
        <dbReference type="ChEBI" id="CHEBI:59789"/>
    </ligand>
</feature>
<name>D8S3D9_SELML</name>
<evidence type="ECO:0000256" key="6">
    <source>
        <dbReference type="PIRNR" id="PIRNR016305"/>
    </source>
</evidence>
<evidence type="ECO:0000313" key="9">
    <source>
        <dbReference type="Proteomes" id="UP000001514"/>
    </source>
</evidence>
<dbReference type="Gramene" id="EFJ21090">
    <property type="protein sequence ID" value="EFJ21090"/>
    <property type="gene ID" value="SELMODRAFT_176547"/>
</dbReference>
<dbReference type="GO" id="GO:0009966">
    <property type="term" value="P:regulation of signal transduction"/>
    <property type="evidence" value="ECO:0007669"/>
    <property type="project" value="UniProtKB-ARBA"/>
</dbReference>
<gene>
    <name evidence="8" type="ORF">SELMODRAFT_176547</name>
</gene>
<dbReference type="Proteomes" id="UP000001514">
    <property type="component" value="Unassembled WGS sequence"/>
</dbReference>
<feature type="binding site" evidence="7">
    <location>
        <position position="60"/>
    </location>
    <ligand>
        <name>S-adenosyl-L-methionine</name>
        <dbReference type="ChEBI" id="CHEBI:59789"/>
    </ligand>
</feature>
<sequence>MAAPPRASSSRAAVQATNDDASASKLSCVRKGYMTDNYVQYFVRRPVKRSPLINRGYFARWAAIRALLMQFLSQPSSKRKQIVSLGAGFDTTFFQLNEEENAPDIFMEVDFLEVTSKKAMIVAACKEMARHLESPVFAPEKGEISSEHYKLFACDLTDTARLDAVCEKADLDLSAPTLILAECVLIYMDPEASRALLRWAASKFSNAVFVAYEQIHGEDAFGQQMIRNLESRGCPLLGIHDTSTLESKMNRFLETGWKRAVAVDMDEIYNRHIDPVERRRIERLEIFDEFEEWHIMQEHYCVAYGIIDENETFAGFGFSQISSES</sequence>
<evidence type="ECO:0000256" key="2">
    <source>
        <dbReference type="ARBA" id="ARBA00010703"/>
    </source>
</evidence>
<proteinExistence type="inferred from homology"/>
<dbReference type="GO" id="GO:0032259">
    <property type="term" value="P:methylation"/>
    <property type="evidence" value="ECO:0007669"/>
    <property type="project" value="UniProtKB-KW"/>
</dbReference>
<dbReference type="HOGENOM" id="CLU_031312_0_0_1"/>
<comment type="similarity">
    <text evidence="2 6">Belongs to the methyltransferase superfamily. LCMT family.</text>
</comment>
<keyword evidence="6" id="KW-0472">Membrane</keyword>
<keyword evidence="3 6" id="KW-0489">Methyltransferase</keyword>
<dbReference type="eggNOG" id="KOG2918">
    <property type="taxonomic scope" value="Eukaryota"/>
</dbReference>
<evidence type="ECO:0000256" key="7">
    <source>
        <dbReference type="PIRSR" id="PIRSR016305-1"/>
    </source>
</evidence>
<dbReference type="InterPro" id="IPR007213">
    <property type="entry name" value="Ppm1/Ppm2/Tcmp"/>
</dbReference>
<reference evidence="8 9" key="1">
    <citation type="journal article" date="2011" name="Science">
        <title>The Selaginella genome identifies genetic changes associated with the evolution of vascular plants.</title>
        <authorList>
            <person name="Banks J.A."/>
            <person name="Nishiyama T."/>
            <person name="Hasebe M."/>
            <person name="Bowman J.L."/>
            <person name="Gribskov M."/>
            <person name="dePamphilis C."/>
            <person name="Albert V.A."/>
            <person name="Aono N."/>
            <person name="Aoyama T."/>
            <person name="Ambrose B.A."/>
            <person name="Ashton N.W."/>
            <person name="Axtell M.J."/>
            <person name="Barker E."/>
            <person name="Barker M.S."/>
            <person name="Bennetzen J.L."/>
            <person name="Bonawitz N.D."/>
            <person name="Chapple C."/>
            <person name="Cheng C."/>
            <person name="Correa L.G."/>
            <person name="Dacre M."/>
            <person name="DeBarry J."/>
            <person name="Dreyer I."/>
            <person name="Elias M."/>
            <person name="Engstrom E.M."/>
            <person name="Estelle M."/>
            <person name="Feng L."/>
            <person name="Finet C."/>
            <person name="Floyd S.K."/>
            <person name="Frommer W.B."/>
            <person name="Fujita T."/>
            <person name="Gramzow L."/>
            <person name="Gutensohn M."/>
            <person name="Harholt J."/>
            <person name="Hattori M."/>
            <person name="Heyl A."/>
            <person name="Hirai T."/>
            <person name="Hiwatashi Y."/>
            <person name="Ishikawa M."/>
            <person name="Iwata M."/>
            <person name="Karol K.G."/>
            <person name="Koehler B."/>
            <person name="Kolukisaoglu U."/>
            <person name="Kubo M."/>
            <person name="Kurata T."/>
            <person name="Lalonde S."/>
            <person name="Li K."/>
            <person name="Li Y."/>
            <person name="Litt A."/>
            <person name="Lyons E."/>
            <person name="Manning G."/>
            <person name="Maruyama T."/>
            <person name="Michael T.P."/>
            <person name="Mikami K."/>
            <person name="Miyazaki S."/>
            <person name="Morinaga S."/>
            <person name="Murata T."/>
            <person name="Mueller-Roeber B."/>
            <person name="Nelson D.R."/>
            <person name="Obara M."/>
            <person name="Oguri Y."/>
            <person name="Olmstead R.G."/>
            <person name="Onodera N."/>
            <person name="Petersen B.L."/>
            <person name="Pils B."/>
            <person name="Prigge M."/>
            <person name="Rensing S.A."/>
            <person name="Riano-Pachon D.M."/>
            <person name="Roberts A.W."/>
            <person name="Sato Y."/>
            <person name="Scheller H.V."/>
            <person name="Schulz B."/>
            <person name="Schulz C."/>
            <person name="Shakirov E.V."/>
            <person name="Shibagaki N."/>
            <person name="Shinohara N."/>
            <person name="Shippen D.E."/>
            <person name="Soerensen I."/>
            <person name="Sotooka R."/>
            <person name="Sugimoto N."/>
            <person name="Sugita M."/>
            <person name="Sumikawa N."/>
            <person name="Tanurdzic M."/>
            <person name="Theissen G."/>
            <person name="Ulvskov P."/>
            <person name="Wakazuki S."/>
            <person name="Weng J.K."/>
            <person name="Willats W.W."/>
            <person name="Wipf D."/>
            <person name="Wolf P.G."/>
            <person name="Yang L."/>
            <person name="Zimmer A.D."/>
            <person name="Zhu Q."/>
            <person name="Mitros T."/>
            <person name="Hellsten U."/>
            <person name="Loque D."/>
            <person name="Otillar R."/>
            <person name="Salamov A."/>
            <person name="Schmutz J."/>
            <person name="Shapiro H."/>
            <person name="Lindquist E."/>
            <person name="Lucas S."/>
            <person name="Rokhsar D."/>
            <person name="Grigoriev I.V."/>
        </authorList>
    </citation>
    <scope>NUCLEOTIDE SEQUENCE [LARGE SCALE GENOMIC DNA]</scope>
</reference>
<dbReference type="GO" id="GO:0016020">
    <property type="term" value="C:membrane"/>
    <property type="evidence" value="ECO:0007669"/>
    <property type="project" value="UniProtKB-SubCell"/>
</dbReference>
<comment type="catalytic activity">
    <reaction evidence="1 6">
        <text>[phosphatase 2A protein]-C-terminal L-leucine + S-adenosyl-L-methionine = [phosphatase 2A protein]-C-terminal L-leucine methyl ester + S-adenosyl-L-homocysteine</text>
        <dbReference type="Rhea" id="RHEA:48544"/>
        <dbReference type="Rhea" id="RHEA-COMP:12134"/>
        <dbReference type="Rhea" id="RHEA-COMP:12135"/>
        <dbReference type="ChEBI" id="CHEBI:57856"/>
        <dbReference type="ChEBI" id="CHEBI:59789"/>
        <dbReference type="ChEBI" id="CHEBI:90516"/>
        <dbReference type="ChEBI" id="CHEBI:90517"/>
        <dbReference type="EC" id="2.1.1.233"/>
    </reaction>
</comment>
<protein>
    <recommendedName>
        <fullName evidence="6">Leucine carboxyl methyltransferase 1 homolog</fullName>
        <ecNumber evidence="6">2.1.1.233</ecNumber>
    </recommendedName>
</protein>
<dbReference type="InterPro" id="IPR016651">
    <property type="entry name" value="LCMT1"/>
</dbReference>
<feature type="binding site" evidence="7">
    <location>
        <position position="182"/>
    </location>
    <ligand>
        <name>S-adenosyl-L-methionine</name>
        <dbReference type="ChEBI" id="CHEBI:59789"/>
    </ligand>
</feature>
<dbReference type="EMBL" id="GL377600">
    <property type="protein sequence ID" value="EFJ21090.1"/>
    <property type="molecule type" value="Genomic_DNA"/>
</dbReference>
<dbReference type="FunFam" id="3.40.50.150:FF:000092">
    <property type="entry name" value="Leucine carboxyl methyltransferase 1"/>
    <property type="match status" value="1"/>
</dbReference>
<dbReference type="InParanoid" id="D8S3D9"/>
<dbReference type="Gene3D" id="3.40.50.150">
    <property type="entry name" value="Vaccinia Virus protein VP39"/>
    <property type="match status" value="1"/>
</dbReference>
<keyword evidence="6" id="KW-0963">Cytoplasm</keyword>
<dbReference type="FunCoup" id="D8S3D9">
    <property type="interactions" value="4724"/>
</dbReference>
<organism evidence="9">
    <name type="scientific">Selaginella moellendorffii</name>
    <name type="common">Spikemoss</name>
    <dbReference type="NCBI Taxonomy" id="88036"/>
    <lineage>
        <taxon>Eukaryota</taxon>
        <taxon>Viridiplantae</taxon>
        <taxon>Streptophyta</taxon>
        <taxon>Embryophyta</taxon>
        <taxon>Tracheophyta</taxon>
        <taxon>Lycopodiopsida</taxon>
        <taxon>Selaginellales</taxon>
        <taxon>Selaginellaceae</taxon>
        <taxon>Selaginella</taxon>
    </lineage>
</organism>
<dbReference type="OrthoDB" id="203237at2759"/>
<dbReference type="GO" id="GO:0018423">
    <property type="term" value="F:protein C-terminal leucine carboxyl O-methyltransferase activity"/>
    <property type="evidence" value="ECO:0000318"/>
    <property type="project" value="GO_Central"/>
</dbReference>
<accession>D8S3D9</accession>
<dbReference type="OMA" id="IIYEPIR"/>
<evidence type="ECO:0000256" key="4">
    <source>
        <dbReference type="ARBA" id="ARBA00022679"/>
    </source>
</evidence>
<dbReference type="AlphaFoldDB" id="D8S3D9"/>
<evidence type="ECO:0000256" key="5">
    <source>
        <dbReference type="ARBA" id="ARBA00022691"/>
    </source>
</evidence>
<dbReference type="KEGG" id="smo:SELMODRAFT_176547"/>
<evidence type="ECO:0000313" key="8">
    <source>
        <dbReference type="EMBL" id="EFJ21090.1"/>
    </source>
</evidence>
<dbReference type="PANTHER" id="PTHR13600:SF21">
    <property type="entry name" value="LEUCINE CARBOXYL METHYLTRANSFERASE 1"/>
    <property type="match status" value="1"/>
</dbReference>
<dbReference type="GO" id="GO:0005737">
    <property type="term" value="C:cytoplasm"/>
    <property type="evidence" value="ECO:0007669"/>
    <property type="project" value="UniProtKB-SubCell"/>
</dbReference>
<evidence type="ECO:0000256" key="3">
    <source>
        <dbReference type="ARBA" id="ARBA00022603"/>
    </source>
</evidence>
<evidence type="ECO:0000256" key="1">
    <source>
        <dbReference type="ARBA" id="ARBA00000724"/>
    </source>
</evidence>
<dbReference type="PANTHER" id="PTHR13600">
    <property type="entry name" value="LEUCINE CARBOXYL METHYLTRANSFERASE"/>
    <property type="match status" value="1"/>
</dbReference>
<dbReference type="Pfam" id="PF04072">
    <property type="entry name" value="LCM"/>
    <property type="match status" value="1"/>
</dbReference>